<sequence>MSNFFENVYDNIVLGANGAISKAAAREAFQAELARIVRDGELPGTVELEMNADIWATYIYHERITKMRDRRRASLLRECQNIGSALFGREIDPTTLNQAYPDGYGNDLSLRYWSRETYAGSKSTRQEKALEATEKANEFAMAVQPILDAFDRSGAVFTWQLFEKAEVK</sequence>
<gene>
    <name evidence="1" type="ORF">C7K25_10440</name>
</gene>
<organism evidence="1 2">
    <name type="scientific">Gulosibacter molinativorax</name>
    <dbReference type="NCBI Taxonomy" id="256821"/>
    <lineage>
        <taxon>Bacteria</taxon>
        <taxon>Bacillati</taxon>
        <taxon>Actinomycetota</taxon>
        <taxon>Actinomycetes</taxon>
        <taxon>Micrococcales</taxon>
        <taxon>Microbacteriaceae</taxon>
        <taxon>Gulosibacter</taxon>
    </lineage>
</organism>
<protein>
    <submittedName>
        <fullName evidence="1">Uncharacterized protein</fullName>
    </submittedName>
</protein>
<reference evidence="1" key="2">
    <citation type="journal article" date="2022" name="Sci. Rep.">
        <title>In silico prediction of the enzymes involved in the degradation of the herbicide molinate by Gulosibacter molinativorax ON4T.</title>
        <authorList>
            <person name="Lopes A.R."/>
            <person name="Bunin E."/>
            <person name="Viana A.T."/>
            <person name="Froufe H."/>
            <person name="Munoz-Merida A."/>
            <person name="Pinho D."/>
            <person name="Figueiredo J."/>
            <person name="Barroso C."/>
            <person name="Vaz-Moreira I."/>
            <person name="Bellanger X."/>
            <person name="Egas C."/>
            <person name="Nunes O.C."/>
        </authorList>
    </citation>
    <scope>NUCLEOTIDE SEQUENCE</scope>
    <source>
        <strain evidence="1">ON4</strain>
    </source>
</reference>
<dbReference type="RefSeq" id="WP_026937128.1">
    <property type="nucleotide sequence ID" value="NZ_CP028426.1"/>
</dbReference>
<name>A0ABT7C9B1_9MICO</name>
<keyword evidence="2" id="KW-1185">Reference proteome</keyword>
<comment type="caution">
    <text evidence="1">The sequence shown here is derived from an EMBL/GenBank/DDBJ whole genome shotgun (WGS) entry which is preliminary data.</text>
</comment>
<dbReference type="EMBL" id="PXVD01000016">
    <property type="protein sequence ID" value="MDJ1371780.1"/>
    <property type="molecule type" value="Genomic_DNA"/>
</dbReference>
<evidence type="ECO:0000313" key="2">
    <source>
        <dbReference type="Proteomes" id="UP001170379"/>
    </source>
</evidence>
<evidence type="ECO:0000313" key="1">
    <source>
        <dbReference type="EMBL" id="MDJ1371780.1"/>
    </source>
</evidence>
<reference evidence="1" key="1">
    <citation type="submission" date="2018-03" db="EMBL/GenBank/DDBJ databases">
        <authorList>
            <person name="Nunes O.C."/>
            <person name="Lopes A.R."/>
            <person name="Froufe H."/>
            <person name="Munoz-Merida A."/>
            <person name="Barroso C."/>
            <person name="Egas C."/>
        </authorList>
    </citation>
    <scope>NUCLEOTIDE SEQUENCE</scope>
    <source>
        <strain evidence="1">ON4</strain>
    </source>
</reference>
<proteinExistence type="predicted"/>
<dbReference type="Proteomes" id="UP001170379">
    <property type="component" value="Unassembled WGS sequence"/>
</dbReference>
<accession>A0ABT7C9B1</accession>